<sequence>MGGISHLSSFQWYALNKFPMLIFLYIANNILYIFLMSKAQNDWISTLLHCKSEKVENSKFKEIL</sequence>
<keyword evidence="1" id="KW-0812">Transmembrane</keyword>
<organism evidence="2">
    <name type="scientific">Anguilla anguilla</name>
    <name type="common">European freshwater eel</name>
    <name type="synonym">Muraena anguilla</name>
    <dbReference type="NCBI Taxonomy" id="7936"/>
    <lineage>
        <taxon>Eukaryota</taxon>
        <taxon>Metazoa</taxon>
        <taxon>Chordata</taxon>
        <taxon>Craniata</taxon>
        <taxon>Vertebrata</taxon>
        <taxon>Euteleostomi</taxon>
        <taxon>Actinopterygii</taxon>
        <taxon>Neopterygii</taxon>
        <taxon>Teleostei</taxon>
        <taxon>Anguilliformes</taxon>
        <taxon>Anguillidae</taxon>
        <taxon>Anguilla</taxon>
    </lineage>
</organism>
<evidence type="ECO:0000313" key="2">
    <source>
        <dbReference type="EMBL" id="JAH93421.1"/>
    </source>
</evidence>
<keyword evidence="1" id="KW-0472">Membrane</keyword>
<reference evidence="2" key="1">
    <citation type="submission" date="2014-11" db="EMBL/GenBank/DDBJ databases">
        <authorList>
            <person name="Amaro Gonzalez C."/>
        </authorList>
    </citation>
    <scope>NUCLEOTIDE SEQUENCE</scope>
</reference>
<protein>
    <submittedName>
        <fullName evidence="2">Uncharacterized protein</fullName>
    </submittedName>
</protein>
<accession>A0A0E9WT36</accession>
<dbReference type="EMBL" id="GBXM01015156">
    <property type="protein sequence ID" value="JAH93421.1"/>
    <property type="molecule type" value="Transcribed_RNA"/>
</dbReference>
<name>A0A0E9WT36_ANGAN</name>
<proteinExistence type="predicted"/>
<feature type="transmembrane region" description="Helical" evidence="1">
    <location>
        <begin position="18"/>
        <end position="35"/>
    </location>
</feature>
<dbReference type="AlphaFoldDB" id="A0A0E9WT36"/>
<evidence type="ECO:0000256" key="1">
    <source>
        <dbReference type="SAM" id="Phobius"/>
    </source>
</evidence>
<reference evidence="2" key="2">
    <citation type="journal article" date="2015" name="Fish Shellfish Immunol.">
        <title>Early steps in the European eel (Anguilla anguilla)-Vibrio vulnificus interaction in the gills: Role of the RtxA13 toxin.</title>
        <authorList>
            <person name="Callol A."/>
            <person name="Pajuelo D."/>
            <person name="Ebbesson L."/>
            <person name="Teles M."/>
            <person name="MacKenzie S."/>
            <person name="Amaro C."/>
        </authorList>
    </citation>
    <scope>NUCLEOTIDE SEQUENCE</scope>
</reference>
<keyword evidence="1" id="KW-1133">Transmembrane helix</keyword>